<feature type="transmembrane region" description="Helical" evidence="1">
    <location>
        <begin position="72"/>
        <end position="96"/>
    </location>
</feature>
<dbReference type="Proteomes" id="UP001190336">
    <property type="component" value="Chromosome"/>
</dbReference>
<dbReference type="PANTHER" id="PTHR35335">
    <property type="entry name" value="UPF0716 PROTEIN FXSA"/>
    <property type="match status" value="1"/>
</dbReference>
<dbReference type="NCBIfam" id="NF008528">
    <property type="entry name" value="PRK11463.1-2"/>
    <property type="match status" value="1"/>
</dbReference>
<dbReference type="RefSeq" id="WP_308476961.1">
    <property type="nucleotide sequence ID" value="NZ_OY726394.1"/>
</dbReference>
<keyword evidence="3" id="KW-1185">Reference proteome</keyword>
<dbReference type="InterPro" id="IPR007313">
    <property type="entry name" value="FxsA"/>
</dbReference>
<evidence type="ECO:0000256" key="1">
    <source>
        <dbReference type="SAM" id="Phobius"/>
    </source>
</evidence>
<dbReference type="PANTHER" id="PTHR35335:SF1">
    <property type="entry name" value="UPF0716 PROTEIN FXSA"/>
    <property type="match status" value="1"/>
</dbReference>
<keyword evidence="1" id="KW-0472">Membrane</keyword>
<proteinExistence type="predicted"/>
<keyword evidence="1" id="KW-1133">Transmembrane helix</keyword>
<organism evidence="2 3">
    <name type="scientific">[Mycobacterium] kokjensenii</name>
    <dbReference type="NCBI Taxonomy" id="3064287"/>
    <lineage>
        <taxon>Bacteria</taxon>
        <taxon>Bacillati</taxon>
        <taxon>Actinomycetota</taxon>
        <taxon>Actinomycetes</taxon>
        <taxon>Mycobacteriales</taxon>
        <taxon>Mycobacteriaceae</taxon>
        <taxon>Mycolicibacter</taxon>
    </lineage>
</organism>
<evidence type="ECO:0000313" key="2">
    <source>
        <dbReference type="EMBL" id="CAJ1498559.1"/>
    </source>
</evidence>
<evidence type="ECO:0000313" key="3">
    <source>
        <dbReference type="Proteomes" id="UP001190336"/>
    </source>
</evidence>
<dbReference type="Pfam" id="PF04186">
    <property type="entry name" value="FxsA"/>
    <property type="match status" value="1"/>
</dbReference>
<dbReference type="EMBL" id="OY726394">
    <property type="protein sequence ID" value="CAJ1498559.1"/>
    <property type="molecule type" value="Genomic_DNA"/>
</dbReference>
<reference evidence="2 3" key="1">
    <citation type="submission" date="2023-08" db="EMBL/GenBank/DDBJ databases">
        <authorList>
            <person name="Folkvardsen B D."/>
            <person name="Norman A."/>
        </authorList>
    </citation>
    <scope>NUCLEOTIDE SEQUENCE [LARGE SCALE GENOMIC DNA]</scope>
    <source>
        <strain evidence="2 3">Mu0083</strain>
    </source>
</reference>
<sequence length="174" mass="17888">MASAVLRVFGLYVVVELAAVATLIWAIGFGWTTLLVLGIFLAGVLLASGQIKRQFRRVRTRAGGGALADGGLVAAGTVLVLVPGPVTTLAGLLLLAPPTRAAARPVLAALAATTLGRHTPLVAAATIGHQWYNSRRGAGHRADYIDAEWLDVTDVTGHPQRALSVGRSAAGGNP</sequence>
<accession>A0ABM9LGF6</accession>
<keyword evidence="1" id="KW-0812">Transmembrane</keyword>
<name>A0ABM9LGF6_9MYCO</name>
<feature type="transmembrane region" description="Helical" evidence="1">
    <location>
        <begin position="9"/>
        <end position="28"/>
    </location>
</feature>
<gene>
    <name evidence="2" type="ORF">MU0083_001958</name>
</gene>
<protein>
    <submittedName>
        <fullName evidence="2">FxsA family protein</fullName>
    </submittedName>
</protein>
<feature type="transmembrane region" description="Helical" evidence="1">
    <location>
        <begin position="34"/>
        <end position="51"/>
    </location>
</feature>